<feature type="non-terminal residue" evidence="2">
    <location>
        <position position="85"/>
    </location>
</feature>
<evidence type="ECO:0000313" key="2">
    <source>
        <dbReference type="EMBL" id="GAU27712.1"/>
    </source>
</evidence>
<organism evidence="2 3">
    <name type="scientific">Trifolium subterraneum</name>
    <name type="common">Subterranean clover</name>
    <dbReference type="NCBI Taxonomy" id="3900"/>
    <lineage>
        <taxon>Eukaryota</taxon>
        <taxon>Viridiplantae</taxon>
        <taxon>Streptophyta</taxon>
        <taxon>Embryophyta</taxon>
        <taxon>Tracheophyta</taxon>
        <taxon>Spermatophyta</taxon>
        <taxon>Magnoliopsida</taxon>
        <taxon>eudicotyledons</taxon>
        <taxon>Gunneridae</taxon>
        <taxon>Pentapetalae</taxon>
        <taxon>rosids</taxon>
        <taxon>fabids</taxon>
        <taxon>Fabales</taxon>
        <taxon>Fabaceae</taxon>
        <taxon>Papilionoideae</taxon>
        <taxon>50 kb inversion clade</taxon>
        <taxon>NPAAA clade</taxon>
        <taxon>Hologalegina</taxon>
        <taxon>IRL clade</taxon>
        <taxon>Trifolieae</taxon>
        <taxon>Trifolium</taxon>
    </lineage>
</organism>
<gene>
    <name evidence="2" type="ORF">TSUD_126580</name>
</gene>
<dbReference type="Proteomes" id="UP000242715">
    <property type="component" value="Unassembled WGS sequence"/>
</dbReference>
<dbReference type="EMBL" id="DF973360">
    <property type="protein sequence ID" value="GAU27712.1"/>
    <property type="molecule type" value="Genomic_DNA"/>
</dbReference>
<keyword evidence="1" id="KW-0813">Transport</keyword>
<dbReference type="PANTHER" id="PTHR19241">
    <property type="entry name" value="ATP-BINDING CASSETTE TRANSPORTER"/>
    <property type="match status" value="1"/>
</dbReference>
<accession>A0A2Z6MRI8</accession>
<proteinExistence type="predicted"/>
<evidence type="ECO:0000256" key="1">
    <source>
        <dbReference type="ARBA" id="ARBA00022448"/>
    </source>
</evidence>
<protein>
    <submittedName>
        <fullName evidence="2">Uncharacterized protein</fullName>
    </submittedName>
</protein>
<dbReference type="OrthoDB" id="66620at2759"/>
<feature type="non-terminal residue" evidence="2">
    <location>
        <position position="1"/>
    </location>
</feature>
<dbReference type="AlphaFoldDB" id="A0A2Z6MRI8"/>
<evidence type="ECO:0000313" key="3">
    <source>
        <dbReference type="Proteomes" id="UP000242715"/>
    </source>
</evidence>
<keyword evidence="3" id="KW-1185">Reference proteome</keyword>
<sequence length="85" mass="9329">SIDGISPISSGYNPATWMLEVTTPAIEEKIGVDFTDVYENSEQFRSVEASIRQYEQPSPGSQPLNIFLDIGFGSIISAQFLGHYA</sequence>
<name>A0A2Z6MRI8_TRISU</name>
<reference evidence="3" key="1">
    <citation type="journal article" date="2017" name="Front. Plant Sci.">
        <title>Climate Clever Clovers: New Paradigm to Reduce the Environmental Footprint of Ruminants by Breeding Low Methanogenic Forages Utilizing Haplotype Variation.</title>
        <authorList>
            <person name="Kaur P."/>
            <person name="Appels R."/>
            <person name="Bayer P.E."/>
            <person name="Keeble-Gagnere G."/>
            <person name="Wang J."/>
            <person name="Hirakawa H."/>
            <person name="Shirasawa K."/>
            <person name="Vercoe P."/>
            <person name="Stefanova K."/>
            <person name="Durmic Z."/>
            <person name="Nichols P."/>
            <person name="Revell C."/>
            <person name="Isobe S.N."/>
            <person name="Edwards D."/>
            <person name="Erskine W."/>
        </authorList>
    </citation>
    <scope>NUCLEOTIDE SEQUENCE [LARGE SCALE GENOMIC DNA]</scope>
    <source>
        <strain evidence="3">cv. Daliak</strain>
    </source>
</reference>